<keyword evidence="3" id="KW-1185">Reference proteome</keyword>
<protein>
    <submittedName>
        <fullName evidence="2">Uncharacterized protein</fullName>
    </submittedName>
</protein>
<gene>
    <name evidence="2" type="ORF">DFR35_2913</name>
</gene>
<dbReference type="Proteomes" id="UP000268908">
    <property type="component" value="Unassembled WGS sequence"/>
</dbReference>
<dbReference type="EMBL" id="RCCI01000011">
    <property type="protein sequence ID" value="RLJ61234.1"/>
    <property type="molecule type" value="Genomic_DNA"/>
</dbReference>
<comment type="caution">
    <text evidence="2">The sequence shown here is derived from an EMBL/GenBank/DDBJ whole genome shotgun (WGS) entry which is preliminary data.</text>
</comment>
<evidence type="ECO:0000256" key="1">
    <source>
        <dbReference type="SAM" id="Phobius"/>
    </source>
</evidence>
<keyword evidence="1" id="KW-0472">Membrane</keyword>
<sequence length="236" mass="26696">MIISPIGIVLIAIYSAIVVVVLALPLRKLLARFRWKWAAIAPPVAVLLALPWAEEAWIAWHFKQACTDAGVHVGRKVEVEGFVDDTSRTPRNQIRKGNWNFDAKSLADWDARGYRYKENMLTDGGVVHLERTPEGIVASILDQPTARYHYKHAYQPTPHKIEEPIGWRLEKIEWQVVDSATGEVLGRNTLIKRRASTVERLWIRLLGSDLTICPDPDSGPKQQPFLEAVLVPAIKR</sequence>
<name>A0A497X6T0_9PROT</name>
<reference evidence="2 3" key="1">
    <citation type="submission" date="2018-10" db="EMBL/GenBank/DDBJ databases">
        <title>Genomic Encyclopedia of Type Strains, Phase IV (KMG-IV): sequencing the most valuable type-strain genomes for metagenomic binning, comparative biology and taxonomic classification.</title>
        <authorList>
            <person name="Goeker M."/>
        </authorList>
    </citation>
    <scope>NUCLEOTIDE SEQUENCE [LARGE SCALE GENOMIC DNA]</scope>
    <source>
        <strain evidence="2 3">DSM 26916</strain>
    </source>
</reference>
<dbReference type="RefSeq" id="WP_121243396.1">
    <property type="nucleotide sequence ID" value="NZ_BHVV01000004.1"/>
</dbReference>
<dbReference type="OrthoDB" id="8567979at2"/>
<proteinExistence type="predicted"/>
<keyword evidence="1" id="KW-1133">Transmembrane helix</keyword>
<accession>A0A497X6T0</accession>
<feature type="transmembrane region" description="Helical" evidence="1">
    <location>
        <begin position="6"/>
        <end position="26"/>
    </location>
</feature>
<dbReference type="AlphaFoldDB" id="A0A497X6T0"/>
<evidence type="ECO:0000313" key="3">
    <source>
        <dbReference type="Proteomes" id="UP000268908"/>
    </source>
</evidence>
<keyword evidence="1" id="KW-0812">Transmembrane</keyword>
<evidence type="ECO:0000313" key="2">
    <source>
        <dbReference type="EMBL" id="RLJ61234.1"/>
    </source>
</evidence>
<organism evidence="2 3">
    <name type="scientific">Sulfurisoma sediminicola</name>
    <dbReference type="NCBI Taxonomy" id="1381557"/>
    <lineage>
        <taxon>Bacteria</taxon>
        <taxon>Pseudomonadati</taxon>
        <taxon>Pseudomonadota</taxon>
        <taxon>Betaproteobacteria</taxon>
        <taxon>Nitrosomonadales</taxon>
        <taxon>Sterolibacteriaceae</taxon>
        <taxon>Sulfurisoma</taxon>
    </lineage>
</organism>